<comment type="caution">
    <text evidence="2">The sequence shown here is derived from an EMBL/GenBank/DDBJ whole genome shotgun (WGS) entry which is preliminary data.</text>
</comment>
<feature type="chain" id="PRO_5036223589" description="Secreted protein" evidence="1">
    <location>
        <begin position="20"/>
        <end position="339"/>
    </location>
</feature>
<dbReference type="OrthoDB" id="5406275at2759"/>
<name>A0A813Y4Y1_9BILA</name>
<dbReference type="Proteomes" id="UP000663881">
    <property type="component" value="Unassembled WGS sequence"/>
</dbReference>
<evidence type="ECO:0008006" key="5">
    <source>
        <dbReference type="Google" id="ProtNLM"/>
    </source>
</evidence>
<protein>
    <recommendedName>
        <fullName evidence="5">Secreted protein</fullName>
    </recommendedName>
</protein>
<dbReference type="AlphaFoldDB" id="A0A813Y4Y1"/>
<accession>A0A813Y4Y1</accession>
<dbReference type="EMBL" id="CAJOAY010000249">
    <property type="protein sequence ID" value="CAF3602697.1"/>
    <property type="molecule type" value="Genomic_DNA"/>
</dbReference>
<organism evidence="2 4">
    <name type="scientific">Adineta steineri</name>
    <dbReference type="NCBI Taxonomy" id="433720"/>
    <lineage>
        <taxon>Eukaryota</taxon>
        <taxon>Metazoa</taxon>
        <taxon>Spiralia</taxon>
        <taxon>Gnathifera</taxon>
        <taxon>Rotifera</taxon>
        <taxon>Eurotatoria</taxon>
        <taxon>Bdelloidea</taxon>
        <taxon>Adinetida</taxon>
        <taxon>Adinetidae</taxon>
        <taxon>Adineta</taxon>
    </lineage>
</organism>
<feature type="signal peptide" evidence="1">
    <location>
        <begin position="1"/>
        <end position="19"/>
    </location>
</feature>
<sequence length="339" mass="39289">MMYTPILLIFIAFTNIVQANEIQLNSQFNSLSLPKELISNTILAAHLQSILMVMASERDFSLNSLTNSTLNYVQHPQSYRMTLLQVSSNMHKLFSSTYSTMFRIQLAAERIPNYIKTILKLITTGSSVMVNRMLPISFNNIARISNENEIVINKDINQFTNLLYLLNEIQQLPINLTSEINDRTDLILSNKFDLKNTFEKMEIIIQQIKKQFEQIAQLIINLDIKTKFNLTPENGITCLIPILYTLENNAYFLYQTSKIYTDLLSRYVLDKTAGVSKYIVLSTDEERFTVRSNLSQQLTDTMQNVQQVFIERQNEFDSNCVMLKQAYEKLLDKNQHQNC</sequence>
<gene>
    <name evidence="3" type="ORF">OKA104_LOCUS6703</name>
    <name evidence="2" type="ORF">VCS650_LOCUS8216</name>
</gene>
<proteinExistence type="predicted"/>
<dbReference type="PANTHER" id="PTHR33488">
    <property type="entry name" value="ZGC:162509"/>
    <property type="match status" value="1"/>
</dbReference>
<reference evidence="2" key="1">
    <citation type="submission" date="2021-02" db="EMBL/GenBank/DDBJ databases">
        <authorList>
            <person name="Nowell W R."/>
        </authorList>
    </citation>
    <scope>NUCLEOTIDE SEQUENCE</scope>
</reference>
<dbReference type="Proteomes" id="UP000663891">
    <property type="component" value="Unassembled WGS sequence"/>
</dbReference>
<dbReference type="EMBL" id="CAJNON010000054">
    <property type="protein sequence ID" value="CAF0880422.1"/>
    <property type="molecule type" value="Genomic_DNA"/>
</dbReference>
<evidence type="ECO:0000313" key="4">
    <source>
        <dbReference type="Proteomes" id="UP000663891"/>
    </source>
</evidence>
<evidence type="ECO:0000313" key="3">
    <source>
        <dbReference type="EMBL" id="CAF3602697.1"/>
    </source>
</evidence>
<dbReference type="PANTHER" id="PTHR33488:SF2">
    <property type="entry name" value="EARLY ENDOSOME ANTIGEN 1-LIKE"/>
    <property type="match status" value="1"/>
</dbReference>
<evidence type="ECO:0000256" key="1">
    <source>
        <dbReference type="SAM" id="SignalP"/>
    </source>
</evidence>
<keyword evidence="1" id="KW-0732">Signal</keyword>
<evidence type="ECO:0000313" key="2">
    <source>
        <dbReference type="EMBL" id="CAF0880422.1"/>
    </source>
</evidence>